<evidence type="ECO:0000313" key="2">
    <source>
        <dbReference type="Proteomes" id="UP000075606"/>
    </source>
</evidence>
<dbReference type="RefSeq" id="WP_068215530.1">
    <property type="nucleotide sequence ID" value="NZ_LRPC01000001.1"/>
</dbReference>
<dbReference type="EMBL" id="LRPC01000001">
    <property type="protein sequence ID" value="KYG77316.1"/>
    <property type="molecule type" value="Genomic_DNA"/>
</dbReference>
<protein>
    <recommendedName>
        <fullName evidence="3">WbqC-like protein</fullName>
    </recommendedName>
</protein>
<sequence length="207" mass="24488">MDILIESQYLPSVAYFTLLVHSEQVWIEAHESFEKQTYRNRCEILGANNIQRLSVPLYLANSGLPIQKMRIDHRQKWVNNHWRSIQSAYGKAPFFDYYSDYIHQELFKPSETIFELNQRLLTLCLKMLGLQNKLNFTEKYDLTPAKDIFDYRSVIHPKKETEQLAWFRPETYYQVFGKDFVPNMSILDLLFCMGPDSLVVLKKSGVF</sequence>
<comment type="caution">
    <text evidence="1">The sequence shown here is derived from an EMBL/GenBank/DDBJ whole genome shotgun (WGS) entry which is preliminary data.</text>
</comment>
<gene>
    <name evidence="1" type="ORF">AWW68_00680</name>
</gene>
<evidence type="ECO:0000313" key="1">
    <source>
        <dbReference type="EMBL" id="KYG77316.1"/>
    </source>
</evidence>
<dbReference type="AlphaFoldDB" id="A0A150XF57"/>
<dbReference type="Proteomes" id="UP000075606">
    <property type="component" value="Unassembled WGS sequence"/>
</dbReference>
<dbReference type="Pfam" id="PF08889">
    <property type="entry name" value="WbqC"/>
    <property type="match status" value="2"/>
</dbReference>
<dbReference type="OrthoDB" id="1523452at2"/>
<keyword evidence="2" id="KW-1185">Reference proteome</keyword>
<reference evidence="1 2" key="1">
    <citation type="submission" date="2016-01" db="EMBL/GenBank/DDBJ databases">
        <title>Genome sequencing of Roseivirga spongicola UST030701-084.</title>
        <authorList>
            <person name="Selvaratnam C."/>
            <person name="Thevarajoo S."/>
            <person name="Goh K.M."/>
            <person name="Ee R."/>
            <person name="Chan K.-G."/>
            <person name="Chong C.S."/>
        </authorList>
    </citation>
    <scope>NUCLEOTIDE SEQUENCE [LARGE SCALE GENOMIC DNA]</scope>
    <source>
        <strain evidence="1 2">UST030701-084</strain>
    </source>
</reference>
<name>A0A150XF57_9BACT</name>
<dbReference type="InterPro" id="IPR014985">
    <property type="entry name" value="WbqC"/>
</dbReference>
<dbReference type="STRING" id="333140.AWW68_00680"/>
<evidence type="ECO:0008006" key="3">
    <source>
        <dbReference type="Google" id="ProtNLM"/>
    </source>
</evidence>
<accession>A0A150XF57</accession>
<organism evidence="1 2">
    <name type="scientific">Roseivirga spongicola</name>
    <dbReference type="NCBI Taxonomy" id="333140"/>
    <lineage>
        <taxon>Bacteria</taxon>
        <taxon>Pseudomonadati</taxon>
        <taxon>Bacteroidota</taxon>
        <taxon>Cytophagia</taxon>
        <taxon>Cytophagales</taxon>
        <taxon>Roseivirgaceae</taxon>
        <taxon>Roseivirga</taxon>
    </lineage>
</organism>
<proteinExistence type="predicted"/>